<dbReference type="FunFam" id="1.10.45.10:FF:000001">
    <property type="entry name" value="D-lactate dehydrogenase mitochondrial"/>
    <property type="match status" value="1"/>
</dbReference>
<dbReference type="InterPro" id="IPR036318">
    <property type="entry name" value="FAD-bd_PCMH-like_sf"/>
</dbReference>
<comment type="similarity">
    <text evidence="2">Belongs to the FAD-binding oxidoreductase/transferase type 4 family.</text>
</comment>
<dbReference type="GO" id="GO:0071949">
    <property type="term" value="F:FAD binding"/>
    <property type="evidence" value="ECO:0007669"/>
    <property type="project" value="InterPro"/>
</dbReference>
<gene>
    <name evidence="6" type="ORF">OSH07_16490</name>
</gene>
<dbReference type="SUPFAM" id="SSF56176">
    <property type="entry name" value="FAD-binding/transporter-associated domain-like"/>
    <property type="match status" value="1"/>
</dbReference>
<dbReference type="Gene3D" id="3.30.465.10">
    <property type="match status" value="1"/>
</dbReference>
<dbReference type="Pfam" id="PF01565">
    <property type="entry name" value="FAD_binding_4"/>
    <property type="match status" value="1"/>
</dbReference>
<dbReference type="InterPro" id="IPR016171">
    <property type="entry name" value="Vanillyl_alc_oxidase_C-sub2"/>
</dbReference>
<protein>
    <submittedName>
        <fullName evidence="6">FAD-binding oxidoreductase</fullName>
    </submittedName>
</protein>
<evidence type="ECO:0000256" key="4">
    <source>
        <dbReference type="ARBA" id="ARBA00022827"/>
    </source>
</evidence>
<dbReference type="InterPro" id="IPR016167">
    <property type="entry name" value="FAD-bd_PCMH_sub1"/>
</dbReference>
<keyword evidence="7" id="KW-1185">Reference proteome</keyword>
<dbReference type="InterPro" id="IPR016166">
    <property type="entry name" value="FAD-bd_PCMH"/>
</dbReference>
<dbReference type="Gene3D" id="1.10.45.10">
    <property type="entry name" value="Vanillyl-alcohol Oxidase, Chain A, domain 4"/>
    <property type="match status" value="1"/>
</dbReference>
<dbReference type="InterPro" id="IPR016164">
    <property type="entry name" value="FAD-linked_Oxase-like_C"/>
</dbReference>
<sequence length="475" mass="50029">MLNRPTPELLARFAALVGPAAALTDPEATKPYRMEWRDKYLGETPLVLRPGSVAEVSAILALANETRTAIVPQSGNTGLVGGQVPDGSGSEIVLSLDRMTRIRAVDPEGYSLTAEAGAILADVQNAAEAADRLFPLSLGSEGSCRIGGNISTNAGGTAVLAYGNTRDLVLGLEVVLADGRVWEGLGALRKDNTGYDLKQLFIGGEGTLGIVTAAVLKLYPRPKGQAVAFAALADPAAALALFNLARDRAGHDLTGFELMPRIGVDFVLRHIPGSREPVGTTAPWYALVEISSGHSDEAARSAIEDILATAFEDGVVADASIAQSLAERSTFWRMRHGMSEAQKPEGGSIKHDVSVPVASVPAFLDEAIAAIEAFVPGCRPVPFGHLGDGNIHFNISQPVGADKQAFLDRWDEVNALIHGIVARYHGSISAEHGIGRLKRDLLPAAKGPVAMAMMQSIKQALDPNGILNPGKMLRP</sequence>
<dbReference type="PANTHER" id="PTHR43716">
    <property type="entry name" value="D-2-HYDROXYGLUTARATE DEHYDROGENASE, MITOCHONDRIAL"/>
    <property type="match status" value="1"/>
</dbReference>
<organism evidence="6 7">
    <name type="scientific">Kaistia nematophila</name>
    <dbReference type="NCBI Taxonomy" id="2994654"/>
    <lineage>
        <taxon>Bacteria</taxon>
        <taxon>Pseudomonadati</taxon>
        <taxon>Pseudomonadota</taxon>
        <taxon>Alphaproteobacteria</taxon>
        <taxon>Hyphomicrobiales</taxon>
        <taxon>Kaistiaceae</taxon>
        <taxon>Kaistia</taxon>
    </lineage>
</organism>
<evidence type="ECO:0000256" key="2">
    <source>
        <dbReference type="ARBA" id="ARBA00008000"/>
    </source>
</evidence>
<dbReference type="InterPro" id="IPR006094">
    <property type="entry name" value="Oxid_FAD_bind_N"/>
</dbReference>
<evidence type="ECO:0000313" key="6">
    <source>
        <dbReference type="EMBL" id="MCX5570806.1"/>
    </source>
</evidence>
<dbReference type="InterPro" id="IPR051264">
    <property type="entry name" value="FAD-oxidored/transferase_4"/>
</dbReference>
<dbReference type="Gene3D" id="3.30.70.2190">
    <property type="match status" value="1"/>
</dbReference>
<name>A0A9X3E2Z4_9HYPH</name>
<dbReference type="EMBL" id="JAPKNK010000007">
    <property type="protein sequence ID" value="MCX5570806.1"/>
    <property type="molecule type" value="Genomic_DNA"/>
</dbReference>
<evidence type="ECO:0000259" key="5">
    <source>
        <dbReference type="PROSITE" id="PS51387"/>
    </source>
</evidence>
<comment type="caution">
    <text evidence="6">The sequence shown here is derived from an EMBL/GenBank/DDBJ whole genome shotgun (WGS) entry which is preliminary data.</text>
</comment>
<dbReference type="SUPFAM" id="SSF55103">
    <property type="entry name" value="FAD-linked oxidases, C-terminal domain"/>
    <property type="match status" value="1"/>
</dbReference>
<feature type="domain" description="FAD-binding PCMH-type" evidence="5">
    <location>
        <begin position="40"/>
        <end position="221"/>
    </location>
</feature>
<dbReference type="Gene3D" id="3.30.70.2740">
    <property type="match status" value="1"/>
</dbReference>
<dbReference type="RefSeq" id="WP_266339775.1">
    <property type="nucleotide sequence ID" value="NZ_JAPKNK010000007.1"/>
</dbReference>
<accession>A0A9X3E2Z4</accession>
<dbReference type="Proteomes" id="UP001144805">
    <property type="component" value="Unassembled WGS sequence"/>
</dbReference>
<dbReference type="PROSITE" id="PS51387">
    <property type="entry name" value="FAD_PCMH"/>
    <property type="match status" value="1"/>
</dbReference>
<dbReference type="InterPro" id="IPR004113">
    <property type="entry name" value="FAD-bd_oxidored_4_C"/>
</dbReference>
<dbReference type="InterPro" id="IPR016169">
    <property type="entry name" value="FAD-bd_PCMH_sub2"/>
</dbReference>
<keyword evidence="4" id="KW-0274">FAD</keyword>
<dbReference type="GO" id="GO:0003824">
    <property type="term" value="F:catalytic activity"/>
    <property type="evidence" value="ECO:0007669"/>
    <property type="project" value="InterPro"/>
</dbReference>
<dbReference type="Gene3D" id="3.30.43.10">
    <property type="entry name" value="Uridine Diphospho-n-acetylenolpyruvylglucosamine Reductase, domain 2"/>
    <property type="match status" value="1"/>
</dbReference>
<dbReference type="GO" id="GO:0022904">
    <property type="term" value="P:respiratory electron transport chain"/>
    <property type="evidence" value="ECO:0007669"/>
    <property type="project" value="TreeGrafter"/>
</dbReference>
<evidence type="ECO:0000256" key="1">
    <source>
        <dbReference type="ARBA" id="ARBA00001974"/>
    </source>
</evidence>
<keyword evidence="3" id="KW-0285">Flavoprotein</keyword>
<reference evidence="6" key="1">
    <citation type="submission" date="2022-11" db="EMBL/GenBank/DDBJ databases">
        <title>Biodiversity and phylogenetic relationships of bacteria.</title>
        <authorList>
            <person name="Machado R.A.R."/>
            <person name="Bhat A."/>
            <person name="Loulou A."/>
            <person name="Kallel S."/>
        </authorList>
    </citation>
    <scope>NUCLEOTIDE SEQUENCE</scope>
    <source>
        <strain evidence="6">K-TC2</strain>
    </source>
</reference>
<dbReference type="Pfam" id="PF02913">
    <property type="entry name" value="FAD-oxidase_C"/>
    <property type="match status" value="1"/>
</dbReference>
<dbReference type="PANTHER" id="PTHR43716:SF2">
    <property type="entry name" value="BLL6224 PROTEIN"/>
    <property type="match status" value="1"/>
</dbReference>
<comment type="cofactor">
    <cofactor evidence="1">
        <name>FAD</name>
        <dbReference type="ChEBI" id="CHEBI:57692"/>
    </cofactor>
</comment>
<evidence type="ECO:0000256" key="3">
    <source>
        <dbReference type="ARBA" id="ARBA00022630"/>
    </source>
</evidence>
<evidence type="ECO:0000313" key="7">
    <source>
        <dbReference type="Proteomes" id="UP001144805"/>
    </source>
</evidence>
<proteinExistence type="inferred from homology"/>
<dbReference type="AlphaFoldDB" id="A0A9X3E2Z4"/>